<evidence type="ECO:0000313" key="2">
    <source>
        <dbReference type="EMBL" id="SPE22004.1"/>
    </source>
</evidence>
<dbReference type="AlphaFoldDB" id="A0A2N9LFX8"/>
<evidence type="ECO:0000313" key="3">
    <source>
        <dbReference type="Proteomes" id="UP000239735"/>
    </source>
</evidence>
<reference evidence="3" key="1">
    <citation type="submission" date="2018-02" db="EMBL/GenBank/DDBJ databases">
        <authorList>
            <person name="Hausmann B."/>
        </authorList>
    </citation>
    <scope>NUCLEOTIDE SEQUENCE [LARGE SCALE GENOMIC DNA]</scope>
    <source>
        <strain evidence="3">Peat soil MAG SbA5</strain>
    </source>
</reference>
<dbReference type="InterPro" id="IPR017850">
    <property type="entry name" value="Alkaline_phosphatase_core_sf"/>
</dbReference>
<proteinExistence type="predicted"/>
<feature type="chain" id="PRO_5014945266" evidence="1">
    <location>
        <begin position="23"/>
        <end position="944"/>
    </location>
</feature>
<dbReference type="Gene3D" id="2.130.10.10">
    <property type="entry name" value="YVTN repeat-like/Quinoprotein amine dehydrogenase"/>
    <property type="match status" value="3"/>
</dbReference>
<dbReference type="InterPro" id="IPR015943">
    <property type="entry name" value="WD40/YVTN_repeat-like_dom_sf"/>
</dbReference>
<name>A0A2N9LFX8_9BACT</name>
<protein>
    <submittedName>
        <fullName evidence="2">Phosphoesterase</fullName>
    </submittedName>
</protein>
<feature type="signal peptide" evidence="1">
    <location>
        <begin position="1"/>
        <end position="22"/>
    </location>
</feature>
<keyword evidence="1" id="KW-0732">Signal</keyword>
<evidence type="ECO:0000256" key="1">
    <source>
        <dbReference type="SAM" id="SignalP"/>
    </source>
</evidence>
<sequence>MPPKFPFFAFAPIFLFSTNSLGAQTINLPSSKELIGDAPGHPQRLNSLPISMAVSPGGRYVVTVNAGYGTYESQYQQSFAVLDTQTGALADFPDARTSIRAKQTLYSGLAFSRDGTHIYASMASLQDPKGDNDGDTGSGIAVYSFTGGKIAPEHMIRLPIVQLPDGRHTLLPAGKQSSEGVPYPAAITVLGEPGREKLLVAENLTDDVVLLDAATGAIEKRFDLSESDAVPSTYPIALAVTKDEKRAFVALWNASEIVELNLDRGAVARKLALLKPSNPIAPGTHPCAFTFSPDQKTLYVALANRDAVASVNVGGGQFQVKGYFDTRLPGQSYFGAEPDALAVNADGSRLYAANMASDAVAVIGTKKLTAKAAKAGMVEPDGFVPTEWMPVSMAFLPSPAGGKLYVVTAKGKGTGPNNVPQPRVETVDRNWMARPNTYIATLLYGSLASIDESDIAPNLPAWTANVIASNRMKAAQEQITFADGTHDRIKHVIYIIKENRTYDQILGDLEENGKQVGAGEAKWAMYGAAVTPNEHKLALQFGVLDSFFDSGEVSGDGHVWSTAAIGTDYLEKTWQQNYRGSQRTYDYEGVVADGYPLLQKIADVNEPASGYLWGDLAAHDKTYYHFGEYISSKFCNENAVADSSMGPMWAGPMCAAKGIAPGELIPAAWGGSVNRWPWTIPLLASDTPTKAELAGHFAPEAPDFNLLVPDQIRVNIFLLHLKQWVTDKEQGHDTMPNFVMLRLPNDHTAGTRPGGPSPKSSVADNDLAVGRAVQAISHSPYWDDTAFFILEDDAQAGADHIDAHRSIALVISKYAPHGPDNNPFVDSHFYSTVNVVRTMEALLGLPPMNNNDAFCSMISSLFTGPGDQPPYTADYSNEQNGLIYTANPKNAAGASASMKMDFSHADRAPTEKLNIILWKDAMGNAPIPAMLKARSKKSADDDDD</sequence>
<dbReference type="EMBL" id="OKRB01000090">
    <property type="protein sequence ID" value="SPE22004.1"/>
    <property type="molecule type" value="Genomic_DNA"/>
</dbReference>
<dbReference type="PANTHER" id="PTHR47197">
    <property type="entry name" value="PROTEIN NIRF"/>
    <property type="match status" value="1"/>
</dbReference>
<dbReference type="Gene3D" id="3.40.720.10">
    <property type="entry name" value="Alkaline Phosphatase, subunit A"/>
    <property type="match status" value="2"/>
</dbReference>
<gene>
    <name evidence="2" type="ORF">SBA5_330046</name>
</gene>
<dbReference type="PANTHER" id="PTHR47197:SF3">
    <property type="entry name" value="DIHYDRO-HEME D1 DEHYDROGENASE"/>
    <property type="match status" value="1"/>
</dbReference>
<dbReference type="InterPro" id="IPR051200">
    <property type="entry name" value="Host-pathogen_enzymatic-act"/>
</dbReference>
<dbReference type="SUPFAM" id="SSF50969">
    <property type="entry name" value="YVTN repeat-like/Quinoprotein amine dehydrogenase"/>
    <property type="match status" value="1"/>
</dbReference>
<organism evidence="2 3">
    <name type="scientific">Candidatus Sulfuritelmatomonas gaucii</name>
    <dbReference type="NCBI Taxonomy" id="2043161"/>
    <lineage>
        <taxon>Bacteria</taxon>
        <taxon>Pseudomonadati</taxon>
        <taxon>Acidobacteriota</taxon>
        <taxon>Terriglobia</taxon>
        <taxon>Terriglobales</taxon>
        <taxon>Acidobacteriaceae</taxon>
        <taxon>Candidatus Sulfuritelmatomonas</taxon>
    </lineage>
</organism>
<dbReference type="InterPro" id="IPR011044">
    <property type="entry name" value="Quino_amine_DH_bsu"/>
</dbReference>
<accession>A0A2N9LFX8</accession>
<dbReference type="Proteomes" id="UP000239735">
    <property type="component" value="Unassembled WGS sequence"/>
</dbReference>